<dbReference type="RefSeq" id="WP_089899004.1">
    <property type="nucleotide sequence ID" value="NZ_FOJG01000002.1"/>
</dbReference>
<protein>
    <submittedName>
        <fullName evidence="2">YD repeat-containing protein</fullName>
    </submittedName>
</protein>
<evidence type="ECO:0000313" key="3">
    <source>
        <dbReference type="Proteomes" id="UP000199310"/>
    </source>
</evidence>
<feature type="signal peptide" evidence="1">
    <location>
        <begin position="1"/>
        <end position="19"/>
    </location>
</feature>
<accession>A0A1I0SAS4</accession>
<feature type="chain" id="PRO_5011675383" evidence="1">
    <location>
        <begin position="20"/>
        <end position="1081"/>
    </location>
</feature>
<gene>
    <name evidence="2" type="ORF">SAMN04488122_4890</name>
</gene>
<reference evidence="3" key="1">
    <citation type="submission" date="2016-10" db="EMBL/GenBank/DDBJ databases">
        <authorList>
            <person name="Varghese N."/>
            <person name="Submissions S."/>
        </authorList>
    </citation>
    <scope>NUCLEOTIDE SEQUENCE [LARGE SCALE GENOMIC DNA]</scope>
    <source>
        <strain evidence="3">DSM 3695</strain>
    </source>
</reference>
<sequence length="1081" mass="120028">MKKLYLLLISLSWSICLFAQLTNGTNALEVAKVVPPSPNAAALGKYGDVPVGLYTGIPNINIPLYAISFGQFSLPISLSYYSGGLKVNELASQVGLGWSLNAGGVVTRSVNVKPDENGYMILGKMATLDSLIPHSNNVRQAVNGTWDLVPDNFSFNFNGRSGKFIIDATPQNKVHIIPFQPLDITFSSRLGSFQIIDENGIIYKFNTNETSYTVGTVFEEEYNSSWYLTTIVTPYGNVDFTYASDVDDVISEQSSEVDYTLTAGTCDPMGDGGITNFNVRAATKKLISITSPAGKVNFYNAANRRDATYRSKLDSIVVEDKKGNIIRRFNLKYGYHGSLTNTDIRSRRLRLDSVGEEGSTPNASKWHSFEYYNSANVPLTNAKSQDTWGFNNGVSNSKLLPALDTFIGSRHIVLSGANRSPNFNATITGVLNKITYPTGGTTSFEYELNDYGAKSGKTNTERQKIWNTATASARNTIGQTNPDMIDVKADFSITEPQDVTIYCKGINNGLTSPDGNPSMYLYKVQADNSLVALLERGTFANELTSAMFLLPGNYRIRAMVDNYLNEQSQIKVTSYSLGDTLRTIETGGIRIKKIINRDLINSEPVVRQFTYKYPTDPRRSSGDLVSDFSLLESKLTDKNVWNCRFLVRYSSPVSGMALTHGSHIGYRFVTETSGNGNMGGKLSAFSPGAPFSRLQEYLGGADNFQAAIEGSDKYVEDNDYLRGSLLSETIFDSTGRNLSKTEIIYNFDSLQNGNYFVADILYAYIFAGTNTVYCQTNNCSLVLPTVWGWRLVPSRIFCPWIYETSRKETFYGSPGDVTLIKEIKYYYDNPLHAQLTRQTTIQSDGQTETATTRYPLDFNLPVVLTDPDIAGIKYLQQRHIINVPIERYSMKNAARSVAGVITTYYPDKPYPKTLWGYEDNGSSSVYFPAVINGNVFQKDGRYVSRINFDAYDSTGNMLQQGKTGDIREAYLWGYNNLYPVAKIVGATYAEAAALVNSNILSNPSTPQALRNELNKLRTGLPGAMVNTYTYLPLVGLLSETDVSGRSTFYEYDTFGRLKTIKDDYGKILKEIDYQYTVPLNR</sequence>
<keyword evidence="1" id="KW-0732">Signal</keyword>
<dbReference type="OrthoDB" id="680656at2"/>
<proteinExistence type="predicted"/>
<evidence type="ECO:0000256" key="1">
    <source>
        <dbReference type="SAM" id="SignalP"/>
    </source>
</evidence>
<keyword evidence="3" id="KW-1185">Reference proteome</keyword>
<dbReference type="Proteomes" id="UP000199310">
    <property type="component" value="Unassembled WGS sequence"/>
</dbReference>
<evidence type="ECO:0000313" key="2">
    <source>
        <dbReference type="EMBL" id="SEW52512.1"/>
    </source>
</evidence>
<dbReference type="AlphaFoldDB" id="A0A1I0SAS4"/>
<organism evidence="2 3">
    <name type="scientific">Chitinophaga arvensicola</name>
    <dbReference type="NCBI Taxonomy" id="29529"/>
    <lineage>
        <taxon>Bacteria</taxon>
        <taxon>Pseudomonadati</taxon>
        <taxon>Bacteroidota</taxon>
        <taxon>Chitinophagia</taxon>
        <taxon>Chitinophagales</taxon>
        <taxon>Chitinophagaceae</taxon>
        <taxon>Chitinophaga</taxon>
    </lineage>
</organism>
<dbReference type="EMBL" id="FOJG01000002">
    <property type="protein sequence ID" value="SEW52512.1"/>
    <property type="molecule type" value="Genomic_DNA"/>
</dbReference>
<dbReference type="STRING" id="29529.SAMN04488122_4890"/>
<name>A0A1I0SAS4_9BACT</name>